<organism evidence="3 4">
    <name type="scientific">Fusarium floridanum</name>
    <dbReference type="NCBI Taxonomy" id="1325733"/>
    <lineage>
        <taxon>Eukaryota</taxon>
        <taxon>Fungi</taxon>
        <taxon>Dikarya</taxon>
        <taxon>Ascomycota</taxon>
        <taxon>Pezizomycotina</taxon>
        <taxon>Sordariomycetes</taxon>
        <taxon>Hypocreomycetidae</taxon>
        <taxon>Hypocreales</taxon>
        <taxon>Nectriaceae</taxon>
        <taxon>Fusarium</taxon>
        <taxon>Fusarium solani species complex</taxon>
    </lineage>
</organism>
<reference evidence="3 4" key="1">
    <citation type="submission" date="2017-06" db="EMBL/GenBank/DDBJ databases">
        <title>Comparative genomic analysis of Ambrosia Fusariam Clade fungi.</title>
        <authorList>
            <person name="Stajich J.E."/>
            <person name="Carrillo J."/>
            <person name="Kijimoto T."/>
            <person name="Eskalen A."/>
            <person name="O'Donnell K."/>
            <person name="Kasson M."/>
        </authorList>
    </citation>
    <scope>NUCLEOTIDE SEQUENCE [LARGE SCALE GENOMIC DNA]</scope>
    <source>
        <strain evidence="3 4">NRRL62606</strain>
    </source>
</reference>
<dbReference type="EMBL" id="NKCL01000544">
    <property type="protein sequence ID" value="RSL63332.1"/>
    <property type="molecule type" value="Genomic_DNA"/>
</dbReference>
<protein>
    <submittedName>
        <fullName evidence="3">Uncharacterized protein</fullName>
    </submittedName>
</protein>
<evidence type="ECO:0000313" key="4">
    <source>
        <dbReference type="Proteomes" id="UP000287972"/>
    </source>
</evidence>
<comment type="caution">
    <text evidence="3">The sequence shown here is derived from an EMBL/GenBank/DDBJ whole genome shotgun (WGS) entry which is preliminary data.</text>
</comment>
<gene>
    <name evidence="3" type="ORF">CEP51_013325</name>
</gene>
<sequence length="322" mass="36164">MAPCSAALIQTIGESSLAPPASVNMSLWQVKDDQKTLNKELFLGLMEQHWLDWAAEKLSRKEKQAWVGITEIVYKGKVKAMTDLPEPDTWAEVTTYKVLFPKEFFYSRYAAVAQIKFPQADLDKWEPNTSGPTTTHAFQMNRFIKQKRLGECFRQATELSKRAWTPEPTGSVFPPAKRPHNLPVKEAPVGTDTANKIEGPLISKPEDVLKVFANIEQQLASVRAAAEANTKIHQQAVDELRQAHEQELKKVQKYADEAVKAARETHRKEMEDAQKAHEEELTKVCGTYESTISTLNNACLDGIAALEKAREKACKVCLDVVE</sequence>
<keyword evidence="1" id="KW-0175">Coiled coil</keyword>
<keyword evidence="4" id="KW-1185">Reference proteome</keyword>
<evidence type="ECO:0000313" key="3">
    <source>
        <dbReference type="EMBL" id="RSL63332.1"/>
    </source>
</evidence>
<name>A0A428QDE4_9HYPO</name>
<accession>A0A428QDE4</accession>
<evidence type="ECO:0000256" key="2">
    <source>
        <dbReference type="SAM" id="MobiDB-lite"/>
    </source>
</evidence>
<dbReference type="Proteomes" id="UP000287972">
    <property type="component" value="Unassembled WGS sequence"/>
</dbReference>
<proteinExistence type="predicted"/>
<feature type="coiled-coil region" evidence="1">
    <location>
        <begin position="223"/>
        <end position="283"/>
    </location>
</feature>
<feature type="region of interest" description="Disordered" evidence="2">
    <location>
        <begin position="164"/>
        <end position="192"/>
    </location>
</feature>
<evidence type="ECO:0000256" key="1">
    <source>
        <dbReference type="SAM" id="Coils"/>
    </source>
</evidence>
<dbReference type="AlphaFoldDB" id="A0A428QDE4"/>